<dbReference type="EMBL" id="OCNJ01000001">
    <property type="protein sequence ID" value="SOD90517.1"/>
    <property type="molecule type" value="Genomic_DNA"/>
</dbReference>
<dbReference type="InterPro" id="IPR004604">
    <property type="entry name" value="DNA_recomb/repair_RecN"/>
</dbReference>
<reference evidence="12 13" key="1">
    <citation type="submission" date="2017-09" db="EMBL/GenBank/DDBJ databases">
        <authorList>
            <person name="Ehlers B."/>
            <person name="Leendertz F.H."/>
        </authorList>
    </citation>
    <scope>NUCLEOTIDE SEQUENCE [LARGE SCALE GENOMIC DNA]</scope>
    <source>
        <strain evidence="12 13">USBA 140</strain>
    </source>
</reference>
<dbReference type="GO" id="GO:0006281">
    <property type="term" value="P:DNA repair"/>
    <property type="evidence" value="ECO:0007669"/>
    <property type="project" value="UniProtKB-KW"/>
</dbReference>
<keyword evidence="7 9" id="KW-0234">DNA repair</keyword>
<keyword evidence="13" id="KW-1185">Reference proteome</keyword>
<organism evidence="12 13">
    <name type="scientific">Caenispirillum bisanense</name>
    <dbReference type="NCBI Taxonomy" id="414052"/>
    <lineage>
        <taxon>Bacteria</taxon>
        <taxon>Pseudomonadati</taxon>
        <taxon>Pseudomonadota</taxon>
        <taxon>Alphaproteobacteria</taxon>
        <taxon>Rhodospirillales</taxon>
        <taxon>Novispirillaceae</taxon>
        <taxon>Caenispirillum</taxon>
    </lineage>
</organism>
<dbReference type="Gene3D" id="3.40.50.300">
    <property type="entry name" value="P-loop containing nucleotide triphosphate hydrolases"/>
    <property type="match status" value="2"/>
</dbReference>
<dbReference type="FunFam" id="3.40.50.300:FF:000319">
    <property type="entry name" value="DNA repair protein RecN"/>
    <property type="match status" value="1"/>
</dbReference>
<dbReference type="Pfam" id="PF02463">
    <property type="entry name" value="SMC_N"/>
    <property type="match status" value="1"/>
</dbReference>
<evidence type="ECO:0000256" key="4">
    <source>
        <dbReference type="ARBA" id="ARBA00022741"/>
    </source>
</evidence>
<dbReference type="GO" id="GO:0006310">
    <property type="term" value="P:DNA recombination"/>
    <property type="evidence" value="ECO:0007669"/>
    <property type="project" value="InterPro"/>
</dbReference>
<dbReference type="SUPFAM" id="SSF52540">
    <property type="entry name" value="P-loop containing nucleoside triphosphate hydrolases"/>
    <property type="match status" value="2"/>
</dbReference>
<evidence type="ECO:0000313" key="13">
    <source>
        <dbReference type="Proteomes" id="UP000219621"/>
    </source>
</evidence>
<comment type="function">
    <text evidence="1 9">May be involved in recombinational repair of damaged DNA.</text>
</comment>
<dbReference type="NCBIfam" id="TIGR00634">
    <property type="entry name" value="recN"/>
    <property type="match status" value="1"/>
</dbReference>
<protein>
    <recommendedName>
        <fullName evidence="3 9">DNA repair protein RecN</fullName>
    </recommendedName>
    <alternativeName>
        <fullName evidence="8 9">Recombination protein N</fullName>
    </alternativeName>
</protein>
<evidence type="ECO:0000259" key="11">
    <source>
        <dbReference type="Pfam" id="PF02463"/>
    </source>
</evidence>
<dbReference type="Proteomes" id="UP000219621">
    <property type="component" value="Unassembled WGS sequence"/>
</dbReference>
<dbReference type="InterPro" id="IPR027417">
    <property type="entry name" value="P-loop_NTPase"/>
</dbReference>
<evidence type="ECO:0000256" key="7">
    <source>
        <dbReference type="ARBA" id="ARBA00023204"/>
    </source>
</evidence>
<keyword evidence="4" id="KW-0547">Nucleotide-binding</keyword>
<dbReference type="InterPro" id="IPR003395">
    <property type="entry name" value="RecF/RecN/SMC_N"/>
</dbReference>
<evidence type="ECO:0000256" key="5">
    <source>
        <dbReference type="ARBA" id="ARBA00022763"/>
    </source>
</evidence>
<dbReference type="GO" id="GO:0005524">
    <property type="term" value="F:ATP binding"/>
    <property type="evidence" value="ECO:0007669"/>
    <property type="project" value="UniProtKB-KW"/>
</dbReference>
<feature type="domain" description="RecF/RecN/SMC N-terminal" evidence="11">
    <location>
        <begin position="14"/>
        <end position="510"/>
    </location>
</feature>
<accession>A0A286G4M4</accession>
<proteinExistence type="inferred from homology"/>
<keyword evidence="5 9" id="KW-0227">DNA damage</keyword>
<evidence type="ECO:0000256" key="9">
    <source>
        <dbReference type="PIRNR" id="PIRNR003128"/>
    </source>
</evidence>
<dbReference type="PIRSF" id="PIRSF003128">
    <property type="entry name" value="RecN"/>
    <property type="match status" value="1"/>
</dbReference>
<keyword evidence="10" id="KW-0175">Coiled coil</keyword>
<evidence type="ECO:0000256" key="10">
    <source>
        <dbReference type="SAM" id="Coils"/>
    </source>
</evidence>
<name>A0A286G4M4_9PROT</name>
<gene>
    <name evidence="12" type="ORF">SAMN05421508_101569</name>
</gene>
<dbReference type="PANTHER" id="PTHR11059:SF0">
    <property type="entry name" value="DNA REPAIR PROTEIN RECN"/>
    <property type="match status" value="1"/>
</dbReference>
<dbReference type="FunFam" id="3.40.50.300:FF:000356">
    <property type="entry name" value="DNA repair protein RecN"/>
    <property type="match status" value="1"/>
</dbReference>
<dbReference type="GO" id="GO:0009432">
    <property type="term" value="P:SOS response"/>
    <property type="evidence" value="ECO:0007669"/>
    <property type="project" value="TreeGrafter"/>
</dbReference>
<dbReference type="CDD" id="cd03241">
    <property type="entry name" value="ABC_RecN"/>
    <property type="match status" value="2"/>
</dbReference>
<dbReference type="RefSeq" id="WP_097277447.1">
    <property type="nucleotide sequence ID" value="NZ_OCNJ01000001.1"/>
</dbReference>
<dbReference type="OrthoDB" id="9806954at2"/>
<comment type="similarity">
    <text evidence="2 9">Belongs to the RecN family.</text>
</comment>
<dbReference type="PANTHER" id="PTHR11059">
    <property type="entry name" value="DNA REPAIR PROTEIN RECN"/>
    <property type="match status" value="1"/>
</dbReference>
<keyword evidence="6" id="KW-0067">ATP-binding</keyword>
<evidence type="ECO:0000256" key="3">
    <source>
        <dbReference type="ARBA" id="ARBA00021315"/>
    </source>
</evidence>
<dbReference type="GO" id="GO:0043590">
    <property type="term" value="C:bacterial nucleoid"/>
    <property type="evidence" value="ECO:0007669"/>
    <property type="project" value="TreeGrafter"/>
</dbReference>
<feature type="coiled-coil region" evidence="10">
    <location>
        <begin position="174"/>
        <end position="201"/>
    </location>
</feature>
<sequence>MLVSLSIRDVVLIDRLDLHFEGGLGVLTGETGAGKSILLDSLGLALGDRADSGLVRHGADQLSVTAVFDVGPDHPARAILKDQGLDAGEDVLTVRRTVSRDGRSRAFVDDQPASVGLLRRLGDTLVEIHGQFETHGLLDATTHQGVLDAYGALETQVAAVRAAWKAWREKAKERAQAEADLEKDRQEEEALRHAVEDLRALGPKAGEEAELADRRSQLMHGEQIAEGLNGALAAVTQTADVEGAFRGAQRSLQRILDKAGTTVQPILDALDRAAIEASEALNLLEKAAGEIDLDPRHLEQVEERLFELRALARKHGVDPDGLPDVQARLEKRLAALEGGGADITRLIREEQAARQTYVEAARALHKTRAAAAKTLDAAVMTELKPLKLDKATFVTRVEELEEGSWSAEGLDRVAFEVATNPGAPPGPIAKIASGGELSRFTLALKVVLASIGPVPTLVFDEVDAGIGGATAAAVGERLGRLAERLQVLVVTHSPQVAARGARHYRVSKHERDGRVATTVERLDAAARREEVARMLAGERITDEARAAADSLLNTTAA</sequence>
<dbReference type="AlphaFoldDB" id="A0A286G4M4"/>
<evidence type="ECO:0000256" key="2">
    <source>
        <dbReference type="ARBA" id="ARBA00009441"/>
    </source>
</evidence>
<evidence type="ECO:0000256" key="8">
    <source>
        <dbReference type="ARBA" id="ARBA00033408"/>
    </source>
</evidence>
<evidence type="ECO:0000313" key="12">
    <source>
        <dbReference type="EMBL" id="SOD90517.1"/>
    </source>
</evidence>
<dbReference type="NCBIfam" id="NF008121">
    <property type="entry name" value="PRK10869.1"/>
    <property type="match status" value="1"/>
</dbReference>
<evidence type="ECO:0000256" key="1">
    <source>
        <dbReference type="ARBA" id="ARBA00003618"/>
    </source>
</evidence>
<evidence type="ECO:0000256" key="6">
    <source>
        <dbReference type="ARBA" id="ARBA00022840"/>
    </source>
</evidence>